<accession>K6VEV9</accession>
<dbReference type="Gene3D" id="3.40.50.1820">
    <property type="entry name" value="alpha/beta hydrolase"/>
    <property type="match status" value="1"/>
</dbReference>
<dbReference type="InterPro" id="IPR000997">
    <property type="entry name" value="Cholinesterase"/>
</dbReference>
<dbReference type="Pfam" id="PF00135">
    <property type="entry name" value="COesterase"/>
    <property type="match status" value="2"/>
</dbReference>
<dbReference type="InterPro" id="IPR050309">
    <property type="entry name" value="Type-B_Carboxylest/Lipase"/>
</dbReference>
<evidence type="ECO:0000259" key="5">
    <source>
        <dbReference type="Pfam" id="PF00135"/>
    </source>
</evidence>
<dbReference type="SUPFAM" id="SSF53474">
    <property type="entry name" value="alpha/beta-Hydrolases"/>
    <property type="match status" value="1"/>
</dbReference>
<dbReference type="PANTHER" id="PTHR11559">
    <property type="entry name" value="CARBOXYLESTERASE"/>
    <property type="match status" value="1"/>
</dbReference>
<feature type="active site" description="Acyl-ester intermediate" evidence="3">
    <location>
        <position position="196"/>
    </location>
</feature>
<reference evidence="6 7" key="1">
    <citation type="journal article" date="2012" name="J. Bacteriol.">
        <title>Complete genome sequence of the B12-producing Shimwellia blattae strain DSM 4481, isolated from a cockroach.</title>
        <authorList>
            <person name="Brzuszkiewicz E."/>
            <person name="Waschkowitz T."/>
            <person name="Wiezer A."/>
            <person name="Daniel R."/>
        </authorList>
    </citation>
    <scope>NUCLEOTIDE SEQUENCE [LARGE SCALE GENOMIC DNA]</scope>
    <source>
        <strain evidence="7">ATCC 29907 / DSM 4481 / JCM 1650 / NBRC 105725 / CDC 9005-74</strain>
    </source>
</reference>
<evidence type="ECO:0000313" key="6">
    <source>
        <dbReference type="EMBL" id="AFJ47120.1"/>
    </source>
</evidence>
<name>I2B9B6_SHIBC</name>
<dbReference type="KEGG" id="ebt:EBL_c20290"/>
<keyword evidence="2 4" id="KW-0378">Hydrolase</keyword>
<gene>
    <name evidence="6" type="ordered locus">EBL_c20290</name>
</gene>
<feature type="domain" description="Carboxylesterase type B" evidence="5">
    <location>
        <begin position="354"/>
        <end position="483"/>
    </location>
</feature>
<dbReference type="OrthoDB" id="9775851at2"/>
<dbReference type="Proteomes" id="UP000001955">
    <property type="component" value="Chromosome"/>
</dbReference>
<dbReference type="InterPro" id="IPR019826">
    <property type="entry name" value="Carboxylesterase_B_AS"/>
</dbReference>
<evidence type="ECO:0000256" key="3">
    <source>
        <dbReference type="PIRSR" id="PIRSR600997-1"/>
    </source>
</evidence>
<evidence type="ECO:0000313" key="7">
    <source>
        <dbReference type="Proteomes" id="UP000001955"/>
    </source>
</evidence>
<accession>I2B9B6</accession>
<dbReference type="eggNOG" id="COG2272">
    <property type="taxonomic scope" value="Bacteria"/>
</dbReference>
<dbReference type="PRINTS" id="PR00878">
    <property type="entry name" value="CHOLNESTRASE"/>
</dbReference>
<feature type="active site" description="Charge relay system" evidence="3">
    <location>
        <position position="309"/>
    </location>
</feature>
<feature type="active site" description="Charge relay system" evidence="3">
    <location>
        <position position="401"/>
    </location>
</feature>
<evidence type="ECO:0000256" key="4">
    <source>
        <dbReference type="RuleBase" id="RU361235"/>
    </source>
</evidence>
<dbReference type="GO" id="GO:0004104">
    <property type="term" value="F:cholinesterase activity"/>
    <property type="evidence" value="ECO:0007669"/>
    <property type="project" value="InterPro"/>
</dbReference>
<dbReference type="AlphaFoldDB" id="I2B9B6"/>
<protein>
    <recommendedName>
        <fullName evidence="4">Carboxylic ester hydrolase</fullName>
        <ecNumber evidence="4">3.1.1.-</ecNumber>
    </recommendedName>
</protein>
<dbReference type="STRING" id="630626.EBL_c20290"/>
<proteinExistence type="inferred from homology"/>
<dbReference type="PROSITE" id="PS00941">
    <property type="entry name" value="CARBOXYLESTERASE_B_2"/>
    <property type="match status" value="1"/>
</dbReference>
<evidence type="ECO:0000256" key="2">
    <source>
        <dbReference type="ARBA" id="ARBA00022801"/>
    </source>
</evidence>
<dbReference type="ESTHER" id="shibc-i2b9b6">
    <property type="family name" value="Carb_B_Bacteria"/>
</dbReference>
<comment type="similarity">
    <text evidence="1 4">Belongs to the type-B carboxylesterase/lipase family.</text>
</comment>
<dbReference type="InterPro" id="IPR002018">
    <property type="entry name" value="CarbesteraseB"/>
</dbReference>
<feature type="domain" description="Carboxylesterase type B" evidence="5">
    <location>
        <begin position="7"/>
        <end position="328"/>
    </location>
</feature>
<evidence type="ECO:0000256" key="1">
    <source>
        <dbReference type="ARBA" id="ARBA00005964"/>
    </source>
</evidence>
<dbReference type="InterPro" id="IPR019819">
    <property type="entry name" value="Carboxylesterase_B_CS"/>
</dbReference>
<dbReference type="HOGENOM" id="CLU_006586_16_1_6"/>
<keyword evidence="7" id="KW-1185">Reference proteome</keyword>
<dbReference type="RefSeq" id="WP_002440860.1">
    <property type="nucleotide sequence ID" value="NC_017910.1"/>
</dbReference>
<dbReference type="EMBL" id="CP001560">
    <property type="protein sequence ID" value="AFJ47120.1"/>
    <property type="molecule type" value="Genomic_DNA"/>
</dbReference>
<organism evidence="6 7">
    <name type="scientific">Shimwellia blattae (strain ATCC 29907 / DSM 4481 / JCM 1650 / NBRC 105725 / CDC 9005-74)</name>
    <name type="common">Escherichia blattae</name>
    <dbReference type="NCBI Taxonomy" id="630626"/>
    <lineage>
        <taxon>Bacteria</taxon>
        <taxon>Pseudomonadati</taxon>
        <taxon>Pseudomonadota</taxon>
        <taxon>Gammaproteobacteria</taxon>
        <taxon>Enterobacterales</taxon>
        <taxon>Enterobacteriaceae</taxon>
        <taxon>Shimwellia</taxon>
    </lineage>
</organism>
<dbReference type="PROSITE" id="PS00122">
    <property type="entry name" value="CARBOXYLESTERASE_B_1"/>
    <property type="match status" value="1"/>
</dbReference>
<sequence>MEQQNVPVVTLAQGTIIGIIEQDIALWRGIPYATPPVGELRWRAPRPPVRRDTPFVADTFGPACWQDRESCQTLGGGDPGPFSEDCLYLNIWRPREHHRPLPVMVWLHGGGYTIGAASLPPYEGKSLARRGAVVVTVNYRLGQLGFFAHPALAEEQQGEALYNFGLSDQIAALRWIQDNIAAFGGDAHNITLFGESAGARSVLSLMASPRARGLFHKAIVQSAYTLADLPAAAAARKASALGAHFGLEQATLAQLRAIPAQQLINLPAPLTTGPVPICGDQILPEPMLETFLAARQHPLPLMIGSNSDEASVMAWFGVDLEAQIQRMRRERRLGLGLIRLLYPGVSNDLELGRQLCRDMAFTTMGFVAMQAQQRQGQPCWRYWFDYVAEAERETYPHGTWHGNEVPYVFDTLATTPPACQYVNGRDLAFARQVADYWVQFATVADTHHRQLEGPLNWPACIKHRDRMLRIGLNSRAGLRVENRFMRTRMQLFKRIMRSLVTLD</sequence>
<dbReference type="EC" id="3.1.1.-" evidence="4"/>
<dbReference type="PATRIC" id="fig|630626.3.peg.1974"/>
<dbReference type="InterPro" id="IPR029058">
    <property type="entry name" value="AB_hydrolase_fold"/>
</dbReference>